<dbReference type="Proteomes" id="UP001627154">
    <property type="component" value="Unassembled WGS sequence"/>
</dbReference>
<protein>
    <submittedName>
        <fullName evidence="2">Uncharacterized protein</fullName>
    </submittedName>
</protein>
<feature type="compositionally biased region" description="Acidic residues" evidence="1">
    <location>
        <begin position="110"/>
        <end position="120"/>
    </location>
</feature>
<feature type="region of interest" description="Disordered" evidence="1">
    <location>
        <begin position="58"/>
        <end position="83"/>
    </location>
</feature>
<feature type="region of interest" description="Disordered" evidence="1">
    <location>
        <begin position="110"/>
        <end position="132"/>
    </location>
</feature>
<accession>A0ABD2X4H8</accession>
<dbReference type="EMBL" id="JBJJXI010000055">
    <property type="protein sequence ID" value="KAL3399671.1"/>
    <property type="molecule type" value="Genomic_DNA"/>
</dbReference>
<gene>
    <name evidence="2" type="ORF">TKK_006929</name>
</gene>
<keyword evidence="3" id="KW-1185">Reference proteome</keyword>
<proteinExistence type="predicted"/>
<evidence type="ECO:0000313" key="3">
    <source>
        <dbReference type="Proteomes" id="UP001627154"/>
    </source>
</evidence>
<feature type="compositionally biased region" description="Basic and acidic residues" evidence="1">
    <location>
        <begin position="121"/>
        <end position="131"/>
    </location>
</feature>
<sequence length="155" mass="17483">MWKRTKEAVTNCLIFFARCGRPTSSSVNGDFAELLINLNDDMDQPTGSLIIDCAYSEQSTADERNSSTRGPLPRRPDAPFHWRRSTPEIVKKVRLALREMCGADDDFELLIGDDDGNEEQEPQHDRCRERSSIAPLAVATSRSFDSIAEQWYDAA</sequence>
<name>A0ABD2X4H8_9HYME</name>
<reference evidence="2 3" key="1">
    <citation type="journal article" date="2024" name="bioRxiv">
        <title>A reference genome for Trichogramma kaykai: A tiny desert-dwelling parasitoid wasp with competing sex-ratio distorters.</title>
        <authorList>
            <person name="Culotta J."/>
            <person name="Lindsey A.R."/>
        </authorList>
    </citation>
    <scope>NUCLEOTIDE SEQUENCE [LARGE SCALE GENOMIC DNA]</scope>
    <source>
        <strain evidence="2 3">KSX58</strain>
    </source>
</reference>
<organism evidence="2 3">
    <name type="scientific">Trichogramma kaykai</name>
    <dbReference type="NCBI Taxonomy" id="54128"/>
    <lineage>
        <taxon>Eukaryota</taxon>
        <taxon>Metazoa</taxon>
        <taxon>Ecdysozoa</taxon>
        <taxon>Arthropoda</taxon>
        <taxon>Hexapoda</taxon>
        <taxon>Insecta</taxon>
        <taxon>Pterygota</taxon>
        <taxon>Neoptera</taxon>
        <taxon>Endopterygota</taxon>
        <taxon>Hymenoptera</taxon>
        <taxon>Apocrita</taxon>
        <taxon>Proctotrupomorpha</taxon>
        <taxon>Chalcidoidea</taxon>
        <taxon>Trichogrammatidae</taxon>
        <taxon>Trichogramma</taxon>
    </lineage>
</organism>
<comment type="caution">
    <text evidence="2">The sequence shown here is derived from an EMBL/GenBank/DDBJ whole genome shotgun (WGS) entry which is preliminary data.</text>
</comment>
<feature type="compositionally biased region" description="Basic and acidic residues" evidence="1">
    <location>
        <begin position="74"/>
        <end position="83"/>
    </location>
</feature>
<dbReference type="AlphaFoldDB" id="A0ABD2X4H8"/>
<evidence type="ECO:0000313" key="2">
    <source>
        <dbReference type="EMBL" id="KAL3399671.1"/>
    </source>
</evidence>
<evidence type="ECO:0000256" key="1">
    <source>
        <dbReference type="SAM" id="MobiDB-lite"/>
    </source>
</evidence>